<dbReference type="RefSeq" id="WP_070802730.1">
    <property type="nucleotide sequence ID" value="NZ_MLTE01000018.1"/>
</dbReference>
<dbReference type="PANTHER" id="PTHR30572">
    <property type="entry name" value="MEMBRANE COMPONENT OF TRANSPORTER-RELATED"/>
    <property type="match status" value="1"/>
</dbReference>
<proteinExistence type="inferred from homology"/>
<organism evidence="9 10">
    <name type="scientific">Salmonella enterica</name>
    <name type="common">Salmonella choleraesuis</name>
    <dbReference type="NCBI Taxonomy" id="28901"/>
    <lineage>
        <taxon>Bacteria</taxon>
        <taxon>Pseudomonadati</taxon>
        <taxon>Pseudomonadota</taxon>
        <taxon>Gammaproteobacteria</taxon>
        <taxon>Enterobacterales</taxon>
        <taxon>Enterobacteriaceae</taxon>
        <taxon>Salmonella</taxon>
    </lineage>
</organism>
<sequence>MLYKIAVESFLSLIENKRKNMFFILFVSITMTASCIISSSIDSVRKQAENELRVTGENIISVDFTEGISGEAYHELERYIHNVLTPVTGKMKKVVLFSGKYPWGSNKELFSGVDDVWLSSVSYTGKSSLSGNELITSENQNTEHVWYVNAVPFIVAGHYRLPERTFLSGLGLDEVNYGGDNYISFKTAIRYTKNNDVDSVRLIFPRAVNENDILILNKRIQDVKGGYKITSVLSAKRAVDNVINSFALLYGSTYVVLLLLNIMVSFSTIKRNFLERKTEIGLKVIYGIRPSCILLQFVFESVYLVSFVLILSLVFSYMISFFIFDFYFNSDFAFSTGMLFFFFGSSLFSCVFSCLLYTRKLNTESPVDFLKEVTG</sequence>
<comment type="subcellular location">
    <subcellularLocation>
        <location evidence="1">Cell membrane</location>
        <topology evidence="1">Multi-pass membrane protein</topology>
    </subcellularLocation>
</comment>
<evidence type="ECO:0000313" key="10">
    <source>
        <dbReference type="Proteomes" id="UP000866740"/>
    </source>
</evidence>
<dbReference type="GO" id="GO:0005886">
    <property type="term" value="C:plasma membrane"/>
    <property type="evidence" value="ECO:0007669"/>
    <property type="project" value="UniProtKB-SubCell"/>
</dbReference>
<accession>A0A3F3IT44</accession>
<evidence type="ECO:0000256" key="7">
    <source>
        <dbReference type="SAM" id="Phobius"/>
    </source>
</evidence>
<keyword evidence="2" id="KW-1003">Cell membrane</keyword>
<evidence type="ECO:0000256" key="6">
    <source>
        <dbReference type="ARBA" id="ARBA00038076"/>
    </source>
</evidence>
<reference evidence="9 10" key="1">
    <citation type="submission" date="2016-09" db="EMBL/GenBank/DDBJ databases">
        <title>Whole genome sequencing of Salmonella enterica.</title>
        <authorList>
            <person name="Bell R."/>
        </authorList>
    </citation>
    <scope>NUCLEOTIDE SEQUENCE [LARGE SCALE GENOMIC DNA]</scope>
    <source>
        <strain evidence="9 10">CFSAN044929</strain>
    </source>
</reference>
<dbReference type="InterPro" id="IPR003838">
    <property type="entry name" value="ABC3_permease_C"/>
</dbReference>
<feature type="transmembrane region" description="Helical" evidence="7">
    <location>
        <begin position="305"/>
        <end position="327"/>
    </location>
</feature>
<keyword evidence="5 7" id="KW-0472">Membrane</keyword>
<dbReference type="PANTHER" id="PTHR30572:SF4">
    <property type="entry name" value="ABC TRANSPORTER PERMEASE YTRF"/>
    <property type="match status" value="1"/>
</dbReference>
<gene>
    <name evidence="9" type="ORF">A7S51_21570</name>
</gene>
<keyword evidence="3 7" id="KW-0812">Transmembrane</keyword>
<comment type="similarity">
    <text evidence="6">Belongs to the ABC-4 integral membrane protein family.</text>
</comment>
<dbReference type="Proteomes" id="UP000866740">
    <property type="component" value="Unassembled WGS sequence"/>
</dbReference>
<evidence type="ECO:0000259" key="8">
    <source>
        <dbReference type="Pfam" id="PF02687"/>
    </source>
</evidence>
<dbReference type="GO" id="GO:0022857">
    <property type="term" value="F:transmembrane transporter activity"/>
    <property type="evidence" value="ECO:0007669"/>
    <property type="project" value="TreeGrafter"/>
</dbReference>
<evidence type="ECO:0000256" key="3">
    <source>
        <dbReference type="ARBA" id="ARBA00022692"/>
    </source>
</evidence>
<comment type="caution">
    <text evidence="9">The sequence shown here is derived from an EMBL/GenBank/DDBJ whole genome shotgun (WGS) entry which is preliminary data.</text>
</comment>
<feature type="transmembrane region" description="Helical" evidence="7">
    <location>
        <begin position="339"/>
        <end position="358"/>
    </location>
</feature>
<protein>
    <recommendedName>
        <fullName evidence="8">ABC3 transporter permease C-terminal domain-containing protein</fullName>
    </recommendedName>
</protein>
<keyword evidence="4 7" id="KW-1133">Transmembrane helix</keyword>
<feature type="transmembrane region" description="Helical" evidence="7">
    <location>
        <begin position="247"/>
        <end position="268"/>
    </location>
</feature>
<dbReference type="Pfam" id="PF02687">
    <property type="entry name" value="FtsX"/>
    <property type="match status" value="1"/>
</dbReference>
<evidence type="ECO:0000313" key="9">
    <source>
        <dbReference type="EMBL" id="OHJ48207.1"/>
    </source>
</evidence>
<evidence type="ECO:0000256" key="1">
    <source>
        <dbReference type="ARBA" id="ARBA00004651"/>
    </source>
</evidence>
<dbReference type="PROSITE" id="PS51257">
    <property type="entry name" value="PROKAR_LIPOPROTEIN"/>
    <property type="match status" value="1"/>
</dbReference>
<name>A0A3F3IT44_SALER</name>
<dbReference type="EMBL" id="MLTE01000018">
    <property type="protein sequence ID" value="OHJ48207.1"/>
    <property type="molecule type" value="Genomic_DNA"/>
</dbReference>
<feature type="domain" description="ABC3 transporter permease C-terminal" evidence="8">
    <location>
        <begin position="254"/>
        <end position="366"/>
    </location>
</feature>
<feature type="transmembrane region" description="Helical" evidence="7">
    <location>
        <begin position="21"/>
        <end position="41"/>
    </location>
</feature>
<evidence type="ECO:0000256" key="2">
    <source>
        <dbReference type="ARBA" id="ARBA00022475"/>
    </source>
</evidence>
<dbReference type="InterPro" id="IPR050250">
    <property type="entry name" value="Macrolide_Exporter_MacB"/>
</dbReference>
<dbReference type="AlphaFoldDB" id="A0A3F3IT44"/>
<evidence type="ECO:0000256" key="5">
    <source>
        <dbReference type="ARBA" id="ARBA00023136"/>
    </source>
</evidence>
<evidence type="ECO:0000256" key="4">
    <source>
        <dbReference type="ARBA" id="ARBA00022989"/>
    </source>
</evidence>